<name>A0ABV6PAL4_9MICC</name>
<evidence type="ECO:0000256" key="2">
    <source>
        <dbReference type="ARBA" id="ARBA00022723"/>
    </source>
</evidence>
<proteinExistence type="predicted"/>
<keyword evidence="2" id="KW-0479">Metal-binding</keyword>
<comment type="caution">
    <text evidence="4">The sequence shown here is derived from an EMBL/GenBank/DDBJ whole genome shotgun (WGS) entry which is preliminary data.</text>
</comment>
<evidence type="ECO:0000313" key="5">
    <source>
        <dbReference type="Proteomes" id="UP001589862"/>
    </source>
</evidence>
<dbReference type="Gene3D" id="1.20.910.10">
    <property type="entry name" value="Heme oxygenase-like"/>
    <property type="match status" value="1"/>
</dbReference>
<dbReference type="PANTHER" id="PTHR10720">
    <property type="entry name" value="HEME OXYGENASE"/>
    <property type="match status" value="1"/>
</dbReference>
<dbReference type="InterPro" id="IPR002051">
    <property type="entry name" value="Haem_Oase"/>
</dbReference>
<evidence type="ECO:0000256" key="1">
    <source>
        <dbReference type="ARBA" id="ARBA00022617"/>
    </source>
</evidence>
<dbReference type="PRINTS" id="PR00088">
    <property type="entry name" value="HAEMOXYGNASE"/>
</dbReference>
<dbReference type="Proteomes" id="UP001589862">
    <property type="component" value="Unassembled WGS sequence"/>
</dbReference>
<protein>
    <submittedName>
        <fullName evidence="4">Heme oxygenase (Biliverdin-producing)</fullName>
    </submittedName>
</protein>
<accession>A0ABV6PAL4</accession>
<evidence type="ECO:0000313" key="4">
    <source>
        <dbReference type="EMBL" id="MFC0582162.1"/>
    </source>
</evidence>
<dbReference type="SUPFAM" id="SSF48613">
    <property type="entry name" value="Heme oxygenase-like"/>
    <property type="match status" value="1"/>
</dbReference>
<evidence type="ECO:0000256" key="3">
    <source>
        <dbReference type="ARBA" id="ARBA00023004"/>
    </source>
</evidence>
<dbReference type="EMBL" id="JBHLUB010000029">
    <property type="protein sequence ID" value="MFC0582162.1"/>
    <property type="molecule type" value="Genomic_DNA"/>
</dbReference>
<dbReference type="CDD" id="cd19165">
    <property type="entry name" value="HemeO"/>
    <property type="match status" value="1"/>
</dbReference>
<keyword evidence="1" id="KW-0349">Heme</keyword>
<dbReference type="InterPro" id="IPR016084">
    <property type="entry name" value="Haem_Oase-like_multi-hlx"/>
</dbReference>
<organism evidence="4 5">
    <name type="scientific">Micrococcoides hystricis</name>
    <dbReference type="NCBI Taxonomy" id="1572761"/>
    <lineage>
        <taxon>Bacteria</taxon>
        <taxon>Bacillati</taxon>
        <taxon>Actinomycetota</taxon>
        <taxon>Actinomycetes</taxon>
        <taxon>Micrococcales</taxon>
        <taxon>Micrococcaceae</taxon>
        <taxon>Micrococcoides</taxon>
    </lineage>
</organism>
<keyword evidence="5" id="KW-1185">Reference proteome</keyword>
<reference evidence="4 5" key="1">
    <citation type="submission" date="2024-09" db="EMBL/GenBank/DDBJ databases">
        <authorList>
            <person name="Sun Q."/>
            <person name="Mori K."/>
        </authorList>
    </citation>
    <scope>NUCLEOTIDE SEQUENCE [LARGE SCALE GENOMIC DNA]</scope>
    <source>
        <strain evidence="4 5">NCAIM B.02604</strain>
    </source>
</reference>
<sequence>MLPFSERLKHETTAQHEAAESSAFISSLMKGERDATDYARLIGQYLHLYRALEFAVAQVRHQHPELHKLLDPELERFDLLSADYRSLAQEHGLDMAPVPTAATAQYVSRLHVLAQQENDLDAYRVLAHHYLRYLGDLSGGQIISALVDRHYGVPTQQRTAWHFSSIPKLKAYKDQYRILLAEAVTEIRAQDALIVEAQYGFDLNRELFNSLDERKELAPTH</sequence>
<gene>
    <name evidence="4" type="ORF">ACFFFR_07170</name>
</gene>
<dbReference type="Pfam" id="PF01126">
    <property type="entry name" value="Heme_oxygenase"/>
    <property type="match status" value="1"/>
</dbReference>
<dbReference type="InterPro" id="IPR016053">
    <property type="entry name" value="Haem_Oase-like"/>
</dbReference>
<dbReference type="RefSeq" id="WP_377459383.1">
    <property type="nucleotide sequence ID" value="NZ_JBHLUB010000029.1"/>
</dbReference>
<keyword evidence="3" id="KW-0408">Iron</keyword>
<dbReference type="PIRSF" id="PIRSF000343">
    <property type="entry name" value="Haem_Oase"/>
    <property type="match status" value="1"/>
</dbReference>
<dbReference type="PANTHER" id="PTHR10720:SF0">
    <property type="entry name" value="HEME OXYGENASE"/>
    <property type="match status" value="1"/>
</dbReference>